<dbReference type="RefSeq" id="WP_015025357.1">
    <property type="nucleotide sequence ID" value="NC_018721.1"/>
</dbReference>
<dbReference type="HOGENOM" id="CLU_1625705_0_0_10"/>
<dbReference type="OrthoDB" id="1441216at2"/>
<name>K4IL34_PSYTT</name>
<proteinExistence type="predicted"/>
<protein>
    <submittedName>
        <fullName evidence="1">Uncharacterized protein</fullName>
    </submittedName>
</protein>
<accession>K4IL34</accession>
<gene>
    <name evidence="1" type="ordered locus">P700755_003141</name>
</gene>
<dbReference type="STRING" id="313595.P700755_003141"/>
<evidence type="ECO:0000313" key="1">
    <source>
        <dbReference type="EMBL" id="AFU69806.1"/>
    </source>
</evidence>
<dbReference type="AlphaFoldDB" id="K4IL34"/>
<reference evidence="1" key="1">
    <citation type="submission" date="2006-03" db="EMBL/GenBank/DDBJ databases">
        <authorList>
            <person name="Bowman J."/>
            <person name="Ferriera S."/>
            <person name="Johnson J."/>
            <person name="Kravitz S."/>
            <person name="Halpern A."/>
            <person name="Remington K."/>
            <person name="Beeson K."/>
            <person name="Tran B."/>
            <person name="Rogers Y.-H."/>
            <person name="Friedman R."/>
            <person name="Venter J.C."/>
        </authorList>
    </citation>
    <scope>NUCLEOTIDE SEQUENCE [LARGE SCALE GENOMIC DNA]</scope>
    <source>
        <strain evidence="1">ATCC 700755</strain>
    </source>
</reference>
<reference evidence="1" key="2">
    <citation type="submission" date="2012-09" db="EMBL/GenBank/DDBJ databases">
        <title>The complete sequence of Psychroflexus torquis an extreme psychrophile from sea-ice that is stimulated by light.</title>
        <authorList>
            <person name="Feng S."/>
            <person name="Powell S.M."/>
            <person name="Bowman J.P."/>
        </authorList>
    </citation>
    <scope>NUCLEOTIDE SEQUENCE [LARGE SCALE GENOMIC DNA]</scope>
    <source>
        <strain evidence="1">ATCC 700755</strain>
    </source>
</reference>
<dbReference type="EMBL" id="CP003879">
    <property type="protein sequence ID" value="AFU69806.1"/>
    <property type="molecule type" value="Genomic_DNA"/>
</dbReference>
<evidence type="ECO:0000313" key="2">
    <source>
        <dbReference type="Proteomes" id="UP000008514"/>
    </source>
</evidence>
<dbReference type="Proteomes" id="UP000008514">
    <property type="component" value="Chromosome"/>
</dbReference>
<sequence length="163" mass="19711">MDPNFLNRNNIDENFKSTVDPLISELKTEYSKHELKRLEFNKITQLINDLENFKPKSQVRESKIDLIKYIAYFIKTPINDFDDIQISKLQAKYILPTINNHLHKRGYTAKWIWLWGLLFLLPIDIILWLFIGEYYFYIPIVSIPYIFKQVREEIKAKKKNKLW</sequence>
<keyword evidence="2" id="KW-1185">Reference proteome</keyword>
<organism evidence="1 2">
    <name type="scientific">Psychroflexus torquis (strain ATCC 700755 / CIP 106069 / ACAM 623)</name>
    <dbReference type="NCBI Taxonomy" id="313595"/>
    <lineage>
        <taxon>Bacteria</taxon>
        <taxon>Pseudomonadati</taxon>
        <taxon>Bacteroidota</taxon>
        <taxon>Flavobacteriia</taxon>
        <taxon>Flavobacteriales</taxon>
        <taxon>Flavobacteriaceae</taxon>
        <taxon>Psychroflexus</taxon>
    </lineage>
</organism>
<dbReference type="KEGG" id="ptq:P700755_003141"/>